<proteinExistence type="predicted"/>
<gene>
    <name evidence="3" type="ORF">H9655_15950</name>
</gene>
<dbReference type="RefSeq" id="WP_191815832.1">
    <property type="nucleotide sequence ID" value="NZ_JACSQT010000008.1"/>
</dbReference>
<dbReference type="SUPFAM" id="SSF56349">
    <property type="entry name" value="DNA breaking-rejoining enzymes"/>
    <property type="match status" value="1"/>
</dbReference>
<name>A0ABR8QSM7_9BACI</name>
<keyword evidence="1" id="KW-0233">DNA recombination</keyword>
<dbReference type="InterPro" id="IPR011010">
    <property type="entry name" value="DNA_brk_join_enz"/>
</dbReference>
<dbReference type="InterPro" id="IPR013762">
    <property type="entry name" value="Integrase-like_cat_sf"/>
</dbReference>
<dbReference type="Pfam" id="PF00589">
    <property type="entry name" value="Phage_integrase"/>
    <property type="match status" value="1"/>
</dbReference>
<dbReference type="EMBL" id="JACSQT010000008">
    <property type="protein sequence ID" value="MBD7938530.1"/>
    <property type="molecule type" value="Genomic_DNA"/>
</dbReference>
<feature type="domain" description="Tyr recombinase" evidence="2">
    <location>
        <begin position="223"/>
        <end position="389"/>
    </location>
</feature>
<accession>A0ABR8QSM7</accession>
<evidence type="ECO:0000259" key="2">
    <source>
        <dbReference type="Pfam" id="PF00589"/>
    </source>
</evidence>
<evidence type="ECO:0000313" key="3">
    <source>
        <dbReference type="EMBL" id="MBD7938530.1"/>
    </source>
</evidence>
<dbReference type="InterPro" id="IPR002104">
    <property type="entry name" value="Integrase_catalytic"/>
</dbReference>
<sequence>MENNHSLDFSSTSTHFNESLRGTLQDRINSLKDAGVNLTAAASDNRWNIYDEYFSQSNYVDFSFDSFASKKFDTNQFILLLKSWFILLLENNYSFRYLVNKVRRAKDALILSKGFNLEAIDEFELNYFFKDLRPNSLQRKASLLLEFLDFCQDLIVPEEYLELILRYYQTHNSPAIRKLPSSHDVLKFSLIVEVYFSSEHTDKEYLDYYPIYLWWNLTNIIPIRISEFCNLQFDCLTLNKEGYFLALPRSKYLRNRKINYDKVLISNKIAKSIKLYQQKIYSIKPTKTLLQTYSTTQNVKPEVFNYSNFKNLLNKFYNEIVCEKYGFKLLENSSELYTQSPYNIFRKIRPNDTRHFAFLNLMLQGYHPSEIARLGGHNSIYSQMAYHNHLEYWIDSDLIKLLTNQKRHIGDLSNEFFKEIIFKNAMNTTMDVSEVVKIPLEIGYCIDPLQDCPVDEHYLCKHWRITLDDYQNHYDKLQNIIDNQESILKLCIDKLLALHKTGLIHHKNDVFDETNSQFNYQLVKSSKEVKDALYQLAKLKERFEVYEKSGTQT</sequence>
<protein>
    <submittedName>
        <fullName evidence="3">Site-specific integrase</fullName>
    </submittedName>
</protein>
<evidence type="ECO:0000313" key="4">
    <source>
        <dbReference type="Proteomes" id="UP000657931"/>
    </source>
</evidence>
<organism evidence="3 4">
    <name type="scientific">Cytobacillus stercorigallinarum</name>
    <dbReference type="NCBI Taxonomy" id="2762240"/>
    <lineage>
        <taxon>Bacteria</taxon>
        <taxon>Bacillati</taxon>
        <taxon>Bacillota</taxon>
        <taxon>Bacilli</taxon>
        <taxon>Bacillales</taxon>
        <taxon>Bacillaceae</taxon>
        <taxon>Cytobacillus</taxon>
    </lineage>
</organism>
<dbReference type="Gene3D" id="1.10.443.10">
    <property type="entry name" value="Intergrase catalytic core"/>
    <property type="match status" value="1"/>
</dbReference>
<dbReference type="Proteomes" id="UP000657931">
    <property type="component" value="Unassembled WGS sequence"/>
</dbReference>
<comment type="caution">
    <text evidence="3">The sequence shown here is derived from an EMBL/GenBank/DDBJ whole genome shotgun (WGS) entry which is preliminary data.</text>
</comment>
<evidence type="ECO:0000256" key="1">
    <source>
        <dbReference type="ARBA" id="ARBA00023172"/>
    </source>
</evidence>
<reference evidence="3 4" key="1">
    <citation type="submission" date="2020-08" db="EMBL/GenBank/DDBJ databases">
        <title>A Genomic Blueprint of the Chicken Gut Microbiome.</title>
        <authorList>
            <person name="Gilroy R."/>
            <person name="Ravi A."/>
            <person name="Getino M."/>
            <person name="Pursley I."/>
            <person name="Horton D.L."/>
            <person name="Alikhan N.-F."/>
            <person name="Baker D."/>
            <person name="Gharbi K."/>
            <person name="Hall N."/>
            <person name="Watson M."/>
            <person name="Adriaenssens E.M."/>
            <person name="Foster-Nyarko E."/>
            <person name="Jarju S."/>
            <person name="Secka A."/>
            <person name="Antonio M."/>
            <person name="Oren A."/>
            <person name="Chaudhuri R."/>
            <person name="La Ragione R.M."/>
            <person name="Hildebrand F."/>
            <person name="Pallen M.J."/>
        </authorList>
    </citation>
    <scope>NUCLEOTIDE SEQUENCE [LARGE SCALE GENOMIC DNA]</scope>
    <source>
        <strain evidence="3 4">Sa5YUA1</strain>
    </source>
</reference>
<keyword evidence="4" id="KW-1185">Reference proteome</keyword>